<dbReference type="Gene3D" id="1.20.1730.10">
    <property type="entry name" value="Sodium/glucose cotransporter"/>
    <property type="match status" value="1"/>
</dbReference>
<keyword evidence="3 7" id="KW-0812">Transmembrane</keyword>
<dbReference type="PROSITE" id="PS50283">
    <property type="entry name" value="NA_SOLUT_SYMP_3"/>
    <property type="match status" value="1"/>
</dbReference>
<dbReference type="NCBIfam" id="TIGR00813">
    <property type="entry name" value="sss"/>
    <property type="match status" value="1"/>
</dbReference>
<feature type="transmembrane region" description="Helical" evidence="7">
    <location>
        <begin position="499"/>
        <end position="522"/>
    </location>
</feature>
<feature type="transmembrane region" description="Helical" evidence="7">
    <location>
        <begin position="438"/>
        <end position="457"/>
    </location>
</feature>
<feature type="transmembrane region" description="Helical" evidence="7">
    <location>
        <begin position="469"/>
        <end position="492"/>
    </location>
</feature>
<feature type="transmembrane region" description="Helical" evidence="7">
    <location>
        <begin position="329"/>
        <end position="350"/>
    </location>
</feature>
<evidence type="ECO:0008006" key="10">
    <source>
        <dbReference type="Google" id="ProtNLM"/>
    </source>
</evidence>
<feature type="transmembrane region" description="Helical" evidence="7">
    <location>
        <begin position="542"/>
        <end position="563"/>
    </location>
</feature>
<evidence type="ECO:0000313" key="9">
    <source>
        <dbReference type="Proteomes" id="UP000321570"/>
    </source>
</evidence>
<dbReference type="PROSITE" id="PS00456">
    <property type="entry name" value="NA_SOLUT_SYMP_1"/>
    <property type="match status" value="1"/>
</dbReference>
<organism evidence="8 9">
    <name type="scientific">Hymenolepis diminuta</name>
    <name type="common">Rat tapeworm</name>
    <dbReference type="NCBI Taxonomy" id="6216"/>
    <lineage>
        <taxon>Eukaryota</taxon>
        <taxon>Metazoa</taxon>
        <taxon>Spiralia</taxon>
        <taxon>Lophotrochozoa</taxon>
        <taxon>Platyhelminthes</taxon>
        <taxon>Cestoda</taxon>
        <taxon>Eucestoda</taxon>
        <taxon>Cyclophyllidea</taxon>
        <taxon>Hymenolepididae</taxon>
        <taxon>Hymenolepis</taxon>
    </lineage>
</organism>
<dbReference type="InterPro" id="IPR038377">
    <property type="entry name" value="Na/Glc_symporter_sf"/>
</dbReference>
<protein>
    <recommendedName>
        <fullName evidence="10">Sodium/myo-inositol cotransporter</fullName>
    </recommendedName>
</protein>
<dbReference type="PANTHER" id="PTHR11819:SF150">
    <property type="entry name" value="SODIUM_MYO-INOSITOL COTRANSPORTER"/>
    <property type="match status" value="1"/>
</dbReference>
<keyword evidence="4 7" id="KW-1133">Transmembrane helix</keyword>
<feature type="transmembrane region" description="Helical" evidence="7">
    <location>
        <begin position="290"/>
        <end position="308"/>
    </location>
</feature>
<evidence type="ECO:0000256" key="6">
    <source>
        <dbReference type="RuleBase" id="RU362091"/>
    </source>
</evidence>
<feature type="transmembrane region" description="Helical" evidence="7">
    <location>
        <begin position="192"/>
        <end position="211"/>
    </location>
</feature>
<dbReference type="EMBL" id="CABIJS010000693">
    <property type="protein sequence ID" value="VUZ55457.1"/>
    <property type="molecule type" value="Genomic_DNA"/>
</dbReference>
<evidence type="ECO:0000256" key="2">
    <source>
        <dbReference type="ARBA" id="ARBA00006434"/>
    </source>
</evidence>
<dbReference type="InterPro" id="IPR018212">
    <property type="entry name" value="Na/solute_symporter_CS"/>
</dbReference>
<reference evidence="8 9" key="1">
    <citation type="submission" date="2019-07" db="EMBL/GenBank/DDBJ databases">
        <authorList>
            <person name="Jastrzebski P J."/>
            <person name="Paukszto L."/>
            <person name="Jastrzebski P J."/>
        </authorList>
    </citation>
    <scope>NUCLEOTIDE SEQUENCE [LARGE SCALE GENOMIC DNA]</scope>
    <source>
        <strain evidence="8 9">WMS-il1</strain>
    </source>
</reference>
<dbReference type="AlphaFoldDB" id="A0A564Z7G3"/>
<dbReference type="GO" id="GO:0005886">
    <property type="term" value="C:plasma membrane"/>
    <property type="evidence" value="ECO:0007669"/>
    <property type="project" value="TreeGrafter"/>
</dbReference>
<gene>
    <name evidence="8" type="ORF">WMSIL1_LOCUS13316</name>
</gene>
<feature type="transmembrane region" description="Helical" evidence="7">
    <location>
        <begin position="158"/>
        <end position="185"/>
    </location>
</feature>
<evidence type="ECO:0000256" key="1">
    <source>
        <dbReference type="ARBA" id="ARBA00004141"/>
    </source>
</evidence>
<evidence type="ECO:0000256" key="4">
    <source>
        <dbReference type="ARBA" id="ARBA00022989"/>
    </source>
</evidence>
<keyword evidence="5 7" id="KW-0472">Membrane</keyword>
<comment type="subcellular location">
    <subcellularLocation>
        <location evidence="1">Membrane</location>
        <topology evidence="1">Multi-pass membrane protein</topology>
    </subcellularLocation>
</comment>
<sequence length="789" mass="86680">MLDTIHLVGADIAVLVIYFTIILGAGLFAMCRARVNSVQGYFLAGRFMTWLPVGASLFASNIGSEHFIGLAGSGASQGIAVGAFEFNAAILLQLLGWVFLPVYISSGVYTLPDYMKKRFGGSRIRIYLTVLSLILYIFTKISVNLYSGSLFINEALGWNIWFSILFILSMTALITITGGLAAVLYTDLVQTFVMLFGAILLTGIGFSKIGGFPGLLERYGSAISAVNLSSTDGESLILNIESVAESNALAGIKPSVDSVASSPNISTSLTCALPSSKAFVMLRDVSDPEMPWLGYILGQTPASIWYWCADQMMVQRVLAAKSLSHAQGATLMAGFIKLFPLFIIIIPGMISRILYPDTIGCGTAEECFKICGNHHGCSDWAYPKLVMGIMPDGLRGLMLSVMLAALMSDLTSIFNSSSTLFTVDIYTSFRRKAGNRELMIVGRLFVFVMVALSILWVPVIQSMQGGQLYIYIQSISGYLSPPIAAVYIMALMWKRNNELGAFTGLVYGFIIGVVRMILSFVYSDPICGEPDNRPWIVAKVHYMYFAMFSFFSTGLVMCLVSLISHPPTEEQIRGLTFWTRNEGLTPNKQLTFDDDDNGFGTTNGSVMREVRFGAEISLNDPEEEEEEMDSEKNGLPSKKFVVEELDTTIENTENGEESERDISAKSPDGSCLRCLHISRHVCQWFWGFSDDPCPSYVQCCCGKRTSKPPPSTDETLNFIPISLQQKRSVKIGLFIGLVFIVSITVFLFCFFSLYFGPITRGPLRLIGNSTSTAVLNAIKQLQDYNMIAS</sequence>
<dbReference type="GO" id="GO:0005412">
    <property type="term" value="F:D-glucose:sodium symporter activity"/>
    <property type="evidence" value="ECO:0007669"/>
    <property type="project" value="TreeGrafter"/>
</dbReference>
<evidence type="ECO:0000256" key="5">
    <source>
        <dbReference type="ARBA" id="ARBA00023136"/>
    </source>
</evidence>
<dbReference type="InterPro" id="IPR001734">
    <property type="entry name" value="Na/solute_symporter"/>
</dbReference>
<keyword evidence="9" id="KW-1185">Reference proteome</keyword>
<feature type="transmembrane region" description="Helical" evidence="7">
    <location>
        <begin position="12"/>
        <end position="29"/>
    </location>
</feature>
<feature type="transmembrane region" description="Helical" evidence="7">
    <location>
        <begin position="731"/>
        <end position="755"/>
    </location>
</feature>
<dbReference type="Pfam" id="PF00474">
    <property type="entry name" value="SSF"/>
    <property type="match status" value="1"/>
</dbReference>
<dbReference type="Proteomes" id="UP000321570">
    <property type="component" value="Unassembled WGS sequence"/>
</dbReference>
<evidence type="ECO:0000313" key="8">
    <source>
        <dbReference type="EMBL" id="VUZ55457.1"/>
    </source>
</evidence>
<proteinExistence type="inferred from homology"/>
<evidence type="ECO:0000256" key="7">
    <source>
        <dbReference type="SAM" id="Phobius"/>
    </source>
</evidence>
<name>A0A564Z7G3_HYMDI</name>
<feature type="transmembrane region" description="Helical" evidence="7">
    <location>
        <begin position="79"/>
        <end position="104"/>
    </location>
</feature>
<feature type="transmembrane region" description="Helical" evidence="7">
    <location>
        <begin position="41"/>
        <end position="59"/>
    </location>
</feature>
<feature type="transmembrane region" description="Helical" evidence="7">
    <location>
        <begin position="397"/>
        <end position="426"/>
    </location>
</feature>
<dbReference type="PANTHER" id="PTHR11819">
    <property type="entry name" value="SOLUTE CARRIER FAMILY 5"/>
    <property type="match status" value="1"/>
</dbReference>
<evidence type="ECO:0000256" key="3">
    <source>
        <dbReference type="ARBA" id="ARBA00022692"/>
    </source>
</evidence>
<comment type="similarity">
    <text evidence="2 6">Belongs to the sodium:solute symporter (SSF) (TC 2.A.21) family.</text>
</comment>
<accession>A0A564Z7G3</accession>
<feature type="transmembrane region" description="Helical" evidence="7">
    <location>
        <begin position="124"/>
        <end position="146"/>
    </location>
</feature>